<dbReference type="GO" id="GO:0005615">
    <property type="term" value="C:extracellular space"/>
    <property type="evidence" value="ECO:0007669"/>
    <property type="project" value="TreeGrafter"/>
</dbReference>
<accession>A0A226E6S8</accession>
<dbReference type="InterPro" id="IPR000734">
    <property type="entry name" value="TAG_lipase"/>
</dbReference>
<dbReference type="Proteomes" id="UP000198287">
    <property type="component" value="Unassembled WGS sequence"/>
</dbReference>
<evidence type="ECO:0000256" key="1">
    <source>
        <dbReference type="ARBA" id="ARBA00004613"/>
    </source>
</evidence>
<dbReference type="GO" id="GO:0016298">
    <property type="term" value="F:lipase activity"/>
    <property type="evidence" value="ECO:0007669"/>
    <property type="project" value="InterPro"/>
</dbReference>
<dbReference type="SUPFAM" id="SSF53474">
    <property type="entry name" value="alpha/beta-Hydrolases"/>
    <property type="match status" value="1"/>
</dbReference>
<dbReference type="OMA" id="KSAYRIN"/>
<dbReference type="InterPro" id="IPR029058">
    <property type="entry name" value="AB_hydrolase_fold"/>
</dbReference>
<dbReference type="EMBL" id="LNIX01000006">
    <property type="protein sequence ID" value="OXA53305.1"/>
    <property type="molecule type" value="Genomic_DNA"/>
</dbReference>
<dbReference type="Pfam" id="PF00151">
    <property type="entry name" value="Lipase"/>
    <property type="match status" value="1"/>
</dbReference>
<sequence length="348" mass="38331">MDYKPHENCQHNSDDTFGLAHGFDLPILNEEEDAILSPDYPLSSNPDDIKFYLYPKNADPQYEQELVFNNRRSVINSSFNNSALKTVLLIHGFTDNRTVHLDRVVLPAYLNSPLNYNFIVVDWGLLSGNVHFDNLIEQFEIYKTVVSTNIPIVANRTAEFIKFLGVDPSTVHLVGHSLGAHVSGNTGRNYQSLTNGKKLARITGLDPAGPLFLLPRFPFPKIHRGNADFVDVIHTCMGELGDVAMDGDVDFFPNGGVNQPGCDFLQGLPTLNSCSHQFAVKLYAASITRNFPSCKCINADAVTGLISPLKGVDLQVCLDNCPTDVVQLGENCPPTARGFYSLRTSSDP</sequence>
<dbReference type="PANTHER" id="PTHR11610">
    <property type="entry name" value="LIPASE"/>
    <property type="match status" value="1"/>
</dbReference>
<dbReference type="PANTHER" id="PTHR11610:SF173">
    <property type="entry name" value="LIPASE DOMAIN-CONTAINING PROTEIN-RELATED"/>
    <property type="match status" value="1"/>
</dbReference>
<reference evidence="6 7" key="1">
    <citation type="submission" date="2015-12" db="EMBL/GenBank/DDBJ databases">
        <title>The genome of Folsomia candida.</title>
        <authorList>
            <person name="Faddeeva A."/>
            <person name="Derks M.F."/>
            <person name="Anvar Y."/>
            <person name="Smit S."/>
            <person name="Van Straalen N."/>
            <person name="Roelofs D."/>
        </authorList>
    </citation>
    <scope>NUCLEOTIDE SEQUENCE [LARGE SCALE GENOMIC DNA]</scope>
    <source>
        <strain evidence="6 7">VU population</strain>
        <tissue evidence="6">Whole body</tissue>
    </source>
</reference>
<comment type="subcellular location">
    <subcellularLocation>
        <location evidence="1">Secreted</location>
    </subcellularLocation>
</comment>
<gene>
    <name evidence="6" type="ORF">Fcan01_12064</name>
</gene>
<evidence type="ECO:0000259" key="5">
    <source>
        <dbReference type="Pfam" id="PF00151"/>
    </source>
</evidence>
<keyword evidence="3" id="KW-0964">Secreted</keyword>
<dbReference type="AlphaFoldDB" id="A0A226E6S8"/>
<dbReference type="PRINTS" id="PR00821">
    <property type="entry name" value="TAGLIPASE"/>
</dbReference>
<dbReference type="GO" id="GO:0016042">
    <property type="term" value="P:lipid catabolic process"/>
    <property type="evidence" value="ECO:0007669"/>
    <property type="project" value="TreeGrafter"/>
</dbReference>
<evidence type="ECO:0000256" key="4">
    <source>
        <dbReference type="RuleBase" id="RU004262"/>
    </source>
</evidence>
<comment type="caution">
    <text evidence="6">The sequence shown here is derived from an EMBL/GenBank/DDBJ whole genome shotgun (WGS) entry which is preliminary data.</text>
</comment>
<protein>
    <submittedName>
        <fullName evidence="6">Lipase member H-A</fullName>
    </submittedName>
</protein>
<evidence type="ECO:0000313" key="7">
    <source>
        <dbReference type="Proteomes" id="UP000198287"/>
    </source>
</evidence>
<dbReference type="InterPro" id="IPR013818">
    <property type="entry name" value="Lipase"/>
</dbReference>
<evidence type="ECO:0000256" key="3">
    <source>
        <dbReference type="ARBA" id="ARBA00022525"/>
    </source>
</evidence>
<keyword evidence="7" id="KW-1185">Reference proteome</keyword>
<proteinExistence type="inferred from homology"/>
<organism evidence="6 7">
    <name type="scientific">Folsomia candida</name>
    <name type="common">Springtail</name>
    <dbReference type="NCBI Taxonomy" id="158441"/>
    <lineage>
        <taxon>Eukaryota</taxon>
        <taxon>Metazoa</taxon>
        <taxon>Ecdysozoa</taxon>
        <taxon>Arthropoda</taxon>
        <taxon>Hexapoda</taxon>
        <taxon>Collembola</taxon>
        <taxon>Entomobryomorpha</taxon>
        <taxon>Isotomoidea</taxon>
        <taxon>Isotomidae</taxon>
        <taxon>Proisotominae</taxon>
        <taxon>Folsomia</taxon>
    </lineage>
</organism>
<dbReference type="OrthoDB" id="199913at2759"/>
<feature type="domain" description="Lipase" evidence="5">
    <location>
        <begin position="45"/>
        <end position="299"/>
    </location>
</feature>
<evidence type="ECO:0000256" key="2">
    <source>
        <dbReference type="ARBA" id="ARBA00010701"/>
    </source>
</evidence>
<dbReference type="GO" id="GO:0017171">
    <property type="term" value="F:serine hydrolase activity"/>
    <property type="evidence" value="ECO:0007669"/>
    <property type="project" value="TreeGrafter"/>
</dbReference>
<comment type="similarity">
    <text evidence="2 4">Belongs to the AB hydrolase superfamily. Lipase family.</text>
</comment>
<evidence type="ECO:0000313" key="6">
    <source>
        <dbReference type="EMBL" id="OXA53305.1"/>
    </source>
</evidence>
<name>A0A226E6S8_FOLCA</name>
<dbReference type="Gene3D" id="3.40.50.1820">
    <property type="entry name" value="alpha/beta hydrolase"/>
    <property type="match status" value="1"/>
</dbReference>